<dbReference type="EMBL" id="JARRAG010000001">
    <property type="protein sequence ID" value="MDG3002775.1"/>
    <property type="molecule type" value="Genomic_DNA"/>
</dbReference>
<accession>A0ABT6F5B9</accession>
<evidence type="ECO:0000313" key="2">
    <source>
        <dbReference type="Proteomes" id="UP001216907"/>
    </source>
</evidence>
<reference evidence="1 2" key="1">
    <citation type="submission" date="2023-03" db="EMBL/GenBank/DDBJ databases">
        <title>Paludisphaera mucosa sp. nov. a novel planctomycete from northern fen.</title>
        <authorList>
            <person name="Ivanova A."/>
        </authorList>
    </citation>
    <scope>NUCLEOTIDE SEQUENCE [LARGE SCALE GENOMIC DNA]</scope>
    <source>
        <strain evidence="1 2">Pla2</strain>
    </source>
</reference>
<organism evidence="1 2">
    <name type="scientific">Paludisphaera mucosa</name>
    <dbReference type="NCBI Taxonomy" id="3030827"/>
    <lineage>
        <taxon>Bacteria</taxon>
        <taxon>Pseudomonadati</taxon>
        <taxon>Planctomycetota</taxon>
        <taxon>Planctomycetia</taxon>
        <taxon>Isosphaerales</taxon>
        <taxon>Isosphaeraceae</taxon>
        <taxon>Paludisphaera</taxon>
    </lineage>
</organism>
<dbReference type="Proteomes" id="UP001216907">
    <property type="component" value="Unassembled WGS sequence"/>
</dbReference>
<evidence type="ECO:0000313" key="1">
    <source>
        <dbReference type="EMBL" id="MDG3002775.1"/>
    </source>
</evidence>
<sequence>MERMEHIHGSLIDGEDVVLQEVDGYLASHDHKGGRKTLYGYFEMPTAELQRLNHDRCYRLVLSDGRKANIYTEVIPSNVPGKSIAEFHISGALKK</sequence>
<name>A0ABT6F5B9_9BACT</name>
<gene>
    <name evidence="1" type="ORF">PZE19_03150</name>
</gene>
<protein>
    <submittedName>
        <fullName evidence="1">Uncharacterized protein</fullName>
    </submittedName>
</protein>
<dbReference type="RefSeq" id="WP_277859139.1">
    <property type="nucleotide sequence ID" value="NZ_JARRAG010000001.1"/>
</dbReference>
<proteinExistence type="predicted"/>
<comment type="caution">
    <text evidence="1">The sequence shown here is derived from an EMBL/GenBank/DDBJ whole genome shotgun (WGS) entry which is preliminary data.</text>
</comment>
<keyword evidence="2" id="KW-1185">Reference proteome</keyword>